<evidence type="ECO:0000313" key="9">
    <source>
        <dbReference type="Proteomes" id="UP000003340"/>
    </source>
</evidence>
<dbReference type="InterPro" id="IPR010173">
    <property type="entry name" value="CRISPR-assoc_Csm5"/>
</dbReference>
<evidence type="ECO:0000256" key="4">
    <source>
        <dbReference type="ARBA" id="ARBA00022884"/>
    </source>
</evidence>
<comment type="caution">
    <text evidence="8">The sequence shown here is derived from an EMBL/GenBank/DDBJ whole genome shotgun (WGS) entry which is preliminary data.</text>
</comment>
<evidence type="ECO:0000313" key="8">
    <source>
        <dbReference type="EMBL" id="EEG29468.1"/>
    </source>
</evidence>
<comment type="similarity">
    <text evidence="2">Belongs to the CRISPR-associated Csm5 family.</text>
</comment>
<keyword evidence="4" id="KW-0694">RNA-binding</keyword>
<dbReference type="STRING" id="537013.CLOSTMETH_02930"/>
<dbReference type="EMBL" id="ACEC01000101">
    <property type="protein sequence ID" value="EEG29468.1"/>
    <property type="molecule type" value="Genomic_DNA"/>
</dbReference>
<organism evidence="8 9">
    <name type="scientific">[Clostridium] methylpentosum DSM 5476</name>
    <dbReference type="NCBI Taxonomy" id="537013"/>
    <lineage>
        <taxon>Bacteria</taxon>
        <taxon>Bacillati</taxon>
        <taxon>Bacillota</taxon>
        <taxon>Clostridia</taxon>
        <taxon>Eubacteriales</taxon>
        <taxon>Oscillospiraceae</taxon>
        <taxon>Oscillospiraceae incertae sedis</taxon>
    </lineage>
</organism>
<evidence type="ECO:0000256" key="2">
    <source>
        <dbReference type="ARBA" id="ARBA00006680"/>
    </source>
</evidence>
<evidence type="ECO:0000256" key="1">
    <source>
        <dbReference type="ARBA" id="ARBA00003088"/>
    </source>
</evidence>
<dbReference type="AlphaFoldDB" id="C0EGD7"/>
<gene>
    <name evidence="8" type="primary">csm5</name>
    <name evidence="8" type="ORF">CLOSTMETH_02930</name>
</gene>
<keyword evidence="5" id="KW-0051">Antiviral defense</keyword>
<evidence type="ECO:0000256" key="3">
    <source>
        <dbReference type="ARBA" id="ARBA00016113"/>
    </source>
</evidence>
<evidence type="ECO:0000256" key="5">
    <source>
        <dbReference type="ARBA" id="ARBA00023118"/>
    </source>
</evidence>
<dbReference type="InterPro" id="IPR005537">
    <property type="entry name" value="RAMP_III_fam"/>
</dbReference>
<evidence type="ECO:0000256" key="6">
    <source>
        <dbReference type="ARBA" id="ARBA00031720"/>
    </source>
</evidence>
<evidence type="ECO:0000259" key="7">
    <source>
        <dbReference type="Pfam" id="PF03787"/>
    </source>
</evidence>
<protein>
    <recommendedName>
        <fullName evidence="3">CRISPR system Cms protein Csm5</fullName>
    </recommendedName>
    <alternativeName>
        <fullName evidence="6">CRISPR type III A-associated protein Csm5</fullName>
    </alternativeName>
</protein>
<sequence>MIQRYEVVLTTQSPVHIGCGTKISKKEYVYYQNSNQVKIIDLVKFFRFLDEKKLVDDYQLFAADSYQSLGKWFKEKKVNLNQVENLTAYTVKNHANNKDDEKEIHMFLKDVYGNPYIPGSSLKGALRTAILSGLVKNRSQELFSAQKFRDNFKVSKKYRKKEMNKSSQWIENRVLNTLQLKNRKGNWINHSNALTSILRGISISDSAPIDKSRLAICPKIDYSIQQNPSKVMLLRECIVPQTEVRFYMSLDPVYLSKAGVDIEFLQKSIQSFYMLQRDCWLSKFPSWKENGEPHCRLFLGGGTGFQSKTITQSLYGDQALNLISELLQNRFNEHKHNLDVGQGVSPRKLKCTKYDGETYLMGECEVAFRCLSE</sequence>
<reference evidence="8 9" key="1">
    <citation type="submission" date="2009-01" db="EMBL/GenBank/DDBJ databases">
        <authorList>
            <person name="Fulton L."/>
            <person name="Clifton S."/>
            <person name="Fulton B."/>
            <person name="Xu J."/>
            <person name="Minx P."/>
            <person name="Pepin K.H."/>
            <person name="Johnson M."/>
            <person name="Bhonagiri V."/>
            <person name="Nash W.E."/>
            <person name="Mardis E.R."/>
            <person name="Wilson R.K."/>
        </authorList>
    </citation>
    <scope>NUCLEOTIDE SEQUENCE [LARGE SCALE GENOMIC DNA]</scope>
    <source>
        <strain evidence="8 9">DSM 5476</strain>
    </source>
</reference>
<dbReference type="GO" id="GO:0051607">
    <property type="term" value="P:defense response to virus"/>
    <property type="evidence" value="ECO:0007669"/>
    <property type="project" value="UniProtKB-KW"/>
</dbReference>
<dbReference type="eggNOG" id="COG1332">
    <property type="taxonomic scope" value="Bacteria"/>
</dbReference>
<name>C0EGD7_9FIRM</name>
<proteinExistence type="inferred from homology"/>
<dbReference type="NCBIfam" id="TIGR01899">
    <property type="entry name" value="cas_TM1807_csm5"/>
    <property type="match status" value="1"/>
</dbReference>
<keyword evidence="9" id="KW-1185">Reference proteome</keyword>
<accession>C0EGD7</accession>
<dbReference type="PANTHER" id="PTHR38007">
    <property type="entry name" value="CRISPR SYSTEM CMS PROTEIN CSM5"/>
    <property type="match status" value="1"/>
</dbReference>
<dbReference type="Proteomes" id="UP000003340">
    <property type="component" value="Unassembled WGS sequence"/>
</dbReference>
<dbReference type="HOGENOM" id="CLU_036878_0_0_9"/>
<reference evidence="8 9" key="2">
    <citation type="submission" date="2009-02" db="EMBL/GenBank/DDBJ databases">
        <title>Draft genome sequence of Clostridium methylpentosum (DSM 5476).</title>
        <authorList>
            <person name="Sudarsanam P."/>
            <person name="Ley R."/>
            <person name="Guruge J."/>
            <person name="Turnbaugh P.J."/>
            <person name="Mahowald M."/>
            <person name="Liep D."/>
            <person name="Gordon J."/>
        </authorList>
    </citation>
    <scope>NUCLEOTIDE SEQUENCE [LARGE SCALE GENOMIC DNA]</scope>
    <source>
        <strain evidence="8 9">DSM 5476</strain>
    </source>
</reference>
<comment type="function">
    <text evidence="1">This subunit might be involved in maturation of a crRNA intermediate to its mature form.</text>
</comment>
<feature type="domain" description="CRISPR type III-associated protein" evidence="7">
    <location>
        <begin position="9"/>
        <end position="191"/>
    </location>
</feature>
<dbReference type="GO" id="GO:0003723">
    <property type="term" value="F:RNA binding"/>
    <property type="evidence" value="ECO:0007669"/>
    <property type="project" value="UniProtKB-KW"/>
</dbReference>
<dbReference type="PANTHER" id="PTHR38007:SF1">
    <property type="entry name" value="CRISPR SYSTEM CMS PROTEIN CSM5"/>
    <property type="match status" value="1"/>
</dbReference>
<dbReference type="Pfam" id="PF03787">
    <property type="entry name" value="RAMPs"/>
    <property type="match status" value="1"/>
</dbReference>